<keyword evidence="10" id="KW-1185">Reference proteome</keyword>
<dbReference type="EMBL" id="OX459120">
    <property type="protein sequence ID" value="CAI9097370.1"/>
    <property type="molecule type" value="Genomic_DNA"/>
</dbReference>
<evidence type="ECO:0000256" key="1">
    <source>
        <dbReference type="ARBA" id="ARBA00004479"/>
    </source>
</evidence>
<evidence type="ECO:0000313" key="10">
    <source>
        <dbReference type="Proteomes" id="UP001161247"/>
    </source>
</evidence>
<dbReference type="Gene3D" id="1.10.510.10">
    <property type="entry name" value="Transferase(Phosphotransferase) domain 1"/>
    <property type="match status" value="1"/>
</dbReference>
<comment type="subcellular location">
    <subcellularLocation>
        <location evidence="1">Membrane</location>
        <topology evidence="1">Single-pass type I membrane protein</topology>
    </subcellularLocation>
</comment>
<dbReference type="GO" id="GO:0004674">
    <property type="term" value="F:protein serine/threonine kinase activity"/>
    <property type="evidence" value="ECO:0007669"/>
    <property type="project" value="UniProtKB-KW"/>
</dbReference>
<evidence type="ECO:0000256" key="8">
    <source>
        <dbReference type="SAM" id="MobiDB-lite"/>
    </source>
</evidence>
<name>A0AAV1CPT7_OLDCO</name>
<accession>A0AAV1CPT7</accession>
<sequence>MAGRWRNFTVNPDADSSSQMYFTSWIHDRLDRNEGYEAILGDDIDRVSEEEKEIAKKLVMIGLWCIQMAPAERPSMREVVDMLEGGDLEGLTLPPKPALYYPESAEELQTSPSSSEASTEPLCRSVTLEIETHSC</sequence>
<evidence type="ECO:0000256" key="3">
    <source>
        <dbReference type="ARBA" id="ARBA00022692"/>
    </source>
</evidence>
<dbReference type="SUPFAM" id="SSF56112">
    <property type="entry name" value="Protein kinase-like (PK-like)"/>
    <property type="match status" value="1"/>
</dbReference>
<reference evidence="9" key="1">
    <citation type="submission" date="2023-03" db="EMBL/GenBank/DDBJ databases">
        <authorList>
            <person name="Julca I."/>
        </authorList>
    </citation>
    <scope>NUCLEOTIDE SEQUENCE</scope>
</reference>
<dbReference type="Proteomes" id="UP001161247">
    <property type="component" value="Chromosome 3"/>
</dbReference>
<keyword evidence="2" id="KW-0723">Serine/threonine-protein kinase</keyword>
<keyword evidence="2" id="KW-0808">Transferase</keyword>
<dbReference type="PANTHER" id="PTHR27009">
    <property type="entry name" value="RUST RESISTANCE KINASE LR10-RELATED"/>
    <property type="match status" value="1"/>
</dbReference>
<dbReference type="GO" id="GO:0016020">
    <property type="term" value="C:membrane"/>
    <property type="evidence" value="ECO:0007669"/>
    <property type="project" value="UniProtKB-SubCell"/>
</dbReference>
<keyword evidence="2" id="KW-0418">Kinase</keyword>
<feature type="region of interest" description="Disordered" evidence="8">
    <location>
        <begin position="104"/>
        <end position="123"/>
    </location>
</feature>
<evidence type="ECO:0000256" key="5">
    <source>
        <dbReference type="ARBA" id="ARBA00022989"/>
    </source>
</evidence>
<protein>
    <submittedName>
        <fullName evidence="9">OLC1v1033773C1</fullName>
    </submittedName>
</protein>
<evidence type="ECO:0000256" key="4">
    <source>
        <dbReference type="ARBA" id="ARBA00022729"/>
    </source>
</evidence>
<evidence type="ECO:0000256" key="6">
    <source>
        <dbReference type="ARBA" id="ARBA00023136"/>
    </source>
</evidence>
<keyword evidence="6" id="KW-0472">Membrane</keyword>
<evidence type="ECO:0000256" key="2">
    <source>
        <dbReference type="ARBA" id="ARBA00022527"/>
    </source>
</evidence>
<dbReference type="InterPro" id="IPR045874">
    <property type="entry name" value="LRK10/LRL21-25-like"/>
</dbReference>
<dbReference type="AlphaFoldDB" id="A0AAV1CPT7"/>
<evidence type="ECO:0000313" key="9">
    <source>
        <dbReference type="EMBL" id="CAI9097370.1"/>
    </source>
</evidence>
<gene>
    <name evidence="9" type="ORF">OLC1_LOCUS7872</name>
</gene>
<evidence type="ECO:0000256" key="7">
    <source>
        <dbReference type="ARBA" id="ARBA00023180"/>
    </source>
</evidence>
<keyword evidence="5" id="KW-1133">Transmembrane helix</keyword>
<keyword evidence="4" id="KW-0732">Signal</keyword>
<keyword evidence="7" id="KW-0325">Glycoprotein</keyword>
<feature type="compositionally biased region" description="Low complexity" evidence="8">
    <location>
        <begin position="110"/>
        <end position="121"/>
    </location>
</feature>
<proteinExistence type="predicted"/>
<organism evidence="9 10">
    <name type="scientific">Oldenlandia corymbosa var. corymbosa</name>
    <dbReference type="NCBI Taxonomy" id="529605"/>
    <lineage>
        <taxon>Eukaryota</taxon>
        <taxon>Viridiplantae</taxon>
        <taxon>Streptophyta</taxon>
        <taxon>Embryophyta</taxon>
        <taxon>Tracheophyta</taxon>
        <taxon>Spermatophyta</taxon>
        <taxon>Magnoliopsida</taxon>
        <taxon>eudicotyledons</taxon>
        <taxon>Gunneridae</taxon>
        <taxon>Pentapetalae</taxon>
        <taxon>asterids</taxon>
        <taxon>lamiids</taxon>
        <taxon>Gentianales</taxon>
        <taxon>Rubiaceae</taxon>
        <taxon>Rubioideae</taxon>
        <taxon>Spermacoceae</taxon>
        <taxon>Hedyotis-Oldenlandia complex</taxon>
        <taxon>Oldenlandia</taxon>
    </lineage>
</organism>
<dbReference type="InterPro" id="IPR011009">
    <property type="entry name" value="Kinase-like_dom_sf"/>
</dbReference>
<keyword evidence="3" id="KW-0812">Transmembrane</keyword>